<comment type="caution">
    <text evidence="1">The sequence shown here is derived from an EMBL/GenBank/DDBJ whole genome shotgun (WGS) entry which is preliminary data.</text>
</comment>
<dbReference type="EMBL" id="LSSM01003704">
    <property type="protein sequence ID" value="OMJ17033.1"/>
    <property type="molecule type" value="Genomic_DNA"/>
</dbReference>
<gene>
    <name evidence="1" type="ORF">AYI69_g7594</name>
</gene>
<accession>A0A1R1XQW2</accession>
<reference evidence="2" key="1">
    <citation type="submission" date="2017-01" db="EMBL/GenBank/DDBJ databases">
        <authorList>
            <person name="Wang Y."/>
            <person name="White M."/>
            <person name="Kvist S."/>
            <person name="Moncalvo J.-M."/>
        </authorList>
    </citation>
    <scope>NUCLEOTIDE SEQUENCE [LARGE SCALE GENOMIC DNA]</scope>
    <source>
        <strain evidence="2">ID-206-W2</strain>
    </source>
</reference>
<proteinExistence type="predicted"/>
<organism evidence="1 2">
    <name type="scientific">Smittium culicis</name>
    <dbReference type="NCBI Taxonomy" id="133412"/>
    <lineage>
        <taxon>Eukaryota</taxon>
        <taxon>Fungi</taxon>
        <taxon>Fungi incertae sedis</taxon>
        <taxon>Zoopagomycota</taxon>
        <taxon>Kickxellomycotina</taxon>
        <taxon>Harpellomycetes</taxon>
        <taxon>Harpellales</taxon>
        <taxon>Legeriomycetaceae</taxon>
        <taxon>Smittium</taxon>
    </lineage>
</organism>
<keyword evidence="2" id="KW-1185">Reference proteome</keyword>
<protein>
    <submittedName>
        <fullName evidence="1">Uncharacterized protein</fullName>
    </submittedName>
</protein>
<dbReference type="AlphaFoldDB" id="A0A1R1XQW2"/>
<evidence type="ECO:0000313" key="1">
    <source>
        <dbReference type="EMBL" id="OMJ17033.1"/>
    </source>
</evidence>
<name>A0A1R1XQW2_9FUNG</name>
<dbReference type="Proteomes" id="UP000187429">
    <property type="component" value="Unassembled WGS sequence"/>
</dbReference>
<evidence type="ECO:0000313" key="2">
    <source>
        <dbReference type="Proteomes" id="UP000187429"/>
    </source>
</evidence>
<sequence>MLENARFKTKQKQYLNPKTNFLQRLCTSTFSSYSVTVVGVKNYLERQRKKLNWRLGTIKNYRPAILT</sequence>